<dbReference type="InterPro" id="IPR032485">
    <property type="entry name" value="LRP1-like_beta_prop"/>
</dbReference>
<organism evidence="6 7">
    <name type="scientific">Clostridium novyi A str. 4552</name>
    <dbReference type="NCBI Taxonomy" id="1444289"/>
    <lineage>
        <taxon>Bacteria</taxon>
        <taxon>Bacillati</taxon>
        <taxon>Bacillota</taxon>
        <taxon>Clostridia</taxon>
        <taxon>Eubacteriales</taxon>
        <taxon>Clostridiaceae</taxon>
        <taxon>Clostridium</taxon>
    </lineage>
</organism>
<accession>A0A0A0IA86</accession>
<dbReference type="OrthoDB" id="1676127at2"/>
<dbReference type="InterPro" id="IPR046780">
    <property type="entry name" value="aBig_2"/>
</dbReference>
<dbReference type="SUPFAM" id="SSF63825">
    <property type="entry name" value="YWTD domain"/>
    <property type="match status" value="1"/>
</dbReference>
<sequence length="1494" mass="168635">MKNRCKTGILCLTILSMLMGIPKITFAASEDIKDSDCEIRYRKDPVQENKVWKIKFNKELDSSSINNDDVIIQDEDDKKIYCDVSLDKDDEDKKTVIVKPNNNFKQGKRYSITVKKEGFQAKKDSKKNSKNVRMFFYIKNAFAGLPSEDGLIVVRDMAYSIDYLSKNSKLKNELLNDSYTIYYCYTPTEQKVKNIFGNIELDKDQIHKHYDKMVYVDGNGDKSIYKWNSKEEEYELISPSVEADVTVNSSAKVVTVKVKEIKGIEDAVYFKLAHSNDCKKIGDSTAYTSKDLVETIYILNYNKSIIAKGRLNTQFSTSKAVSLKKIADSNRGSSGGNINNNGYVVEDNEGYVFYNNTGDRNSLYKLDRNGMFNNAIGKDNAQYLNVVGEWVYYSNYSDKGNLYKIKTDGTARQKICEDMASYVRVVGDWIYFCNHSDGGRIYKIRPDGTQKSRISSSLDYETAYIDVVGDWIYFTNVNDKHRPYVLNTDGTYIAKLSEEWANSIQVYGEWIYYTSSTGVLSKVRKDGSGHTIPIKGQTREFDKGFHLNVVGDWIYYSNYLDSGKLYKIRTDGSGEKHKLINDTVDYINIVGDDIYFTAKGKLFKLPIDTDGTIKPQQVSKSNGQHNIIQMDDLKLTVAFADVNMKLAEMENKYLPLKVPGIMDDNTMHQFTVDWDRKNAKARNGVRTYIGDVVGYNRKVKLELTIPSEMLNETNTINVYNNPDKNSDVIIVENPYDNNLVSIPPKLNVGDVVSVYDNEDCTKLLGKANVIRDGKYNKAIIERLEIDKYGQRSVWITVTRLGKAQSKPTEVKHGDVPGITTGEDIDNAEAFRFYDKGLGLGVDGRDLAITSWEPSQVMGRSSYDIYTLSSGKIDISKDTFKPIDKITASQKKWQGSKDIKTDSSGKDLKQGKYSLYVVGDFEGTATCDNRGKSPVVKGKVCSDAETFDVTEERLPQNITLKTKGSVQGLSDVVLSKAPSKDEQVWLIPTNVSRNVMEKVENWRSENDVVWPIEELKKIATRLEGDGSATVIKAPMGMKPENKNYRDIEYNVLVVNKVGSSGLSKERITVDNKAPEMFDEFATKTILQGTEEEKGKHQLKIEDRKPEDSFKVKVFDDVTNINTLSDQVSVYIIQRGVEDYNKELLDIAVKQKVGKMFNVNKGVPYNCNVLGLEAITKEEYNRHYKGAGKGKDDLTNYKVVAVDRAGNISKPVFFNIIVDVEKLEKTIAKAEQYLFMLNDDQHKTLDPVLKQAKDLLSIATTKRQYDIDAMCDRLESSMEKVGVPGFTANHKQIAKAVSNGLYLRDVNGAYVKQSSTIDFNLKLVENTPVDNGVKITWKSDNPEVIKNNGQVERPLKNTSVKLTATVTYKSDDPKEDPKDKEADKDISFEKEFYITVKGIDIKSDITNVLVEGNKLQIEFDKAKEEKFVKNYQIVVSGDKSNISSDAITREVGTGNGKSQEIDISKLEKGKTYYVYVISKSNKGNVISSYKTVVIPK</sequence>
<dbReference type="PANTHER" id="PTHR32256:SF17">
    <property type="entry name" value="EGF-LIKE DOMAIN-CONTAINING PROTEIN"/>
    <property type="match status" value="1"/>
</dbReference>
<evidence type="ECO:0008006" key="8">
    <source>
        <dbReference type="Google" id="ProtNLM"/>
    </source>
</evidence>
<dbReference type="InterPro" id="IPR014755">
    <property type="entry name" value="Cu-Rt/internalin_Ig-like"/>
</dbReference>
<evidence type="ECO:0000259" key="4">
    <source>
        <dbReference type="Pfam" id="PF16472"/>
    </source>
</evidence>
<evidence type="ECO:0000256" key="2">
    <source>
        <dbReference type="SAM" id="SignalP"/>
    </source>
</evidence>
<dbReference type="InterPro" id="IPR011042">
    <property type="entry name" value="6-blade_b-propeller_TolB-like"/>
</dbReference>
<feature type="chain" id="PRO_5001963597" description="DUF5050 domain-containing protein" evidence="2">
    <location>
        <begin position="28"/>
        <end position="1494"/>
    </location>
</feature>
<comment type="caution">
    <text evidence="6">The sequence shown here is derived from an EMBL/GenBank/DDBJ whole genome shotgun (WGS) entry which is preliminary data.</text>
</comment>
<evidence type="ECO:0000259" key="5">
    <source>
        <dbReference type="Pfam" id="PF20578"/>
    </source>
</evidence>
<feature type="domain" description="SbsA Ig-like" evidence="3">
    <location>
        <begin position="46"/>
        <end position="119"/>
    </location>
</feature>
<dbReference type="Gene3D" id="2.120.10.30">
    <property type="entry name" value="TolB, C-terminal domain"/>
    <property type="match status" value="1"/>
</dbReference>
<evidence type="ECO:0000259" key="3">
    <source>
        <dbReference type="Pfam" id="PF13205"/>
    </source>
</evidence>
<feature type="domain" description="Atrophied bacterial Ig" evidence="5">
    <location>
        <begin position="1314"/>
        <end position="1368"/>
    </location>
</feature>
<dbReference type="Gene3D" id="2.60.40.1220">
    <property type="match status" value="1"/>
</dbReference>
<dbReference type="RefSeq" id="WP_039253349.1">
    <property type="nucleotide sequence ID" value="NZ_JENJ01000010.1"/>
</dbReference>
<proteinExistence type="predicted"/>
<evidence type="ECO:0000256" key="1">
    <source>
        <dbReference type="ARBA" id="ARBA00022729"/>
    </source>
</evidence>
<keyword evidence="1 2" id="KW-0732">Signal</keyword>
<dbReference type="Pfam" id="PF13205">
    <property type="entry name" value="Big_5"/>
    <property type="match status" value="1"/>
</dbReference>
<dbReference type="Pfam" id="PF20578">
    <property type="entry name" value="aBig_2"/>
    <property type="match status" value="1"/>
</dbReference>
<feature type="domain" description="Prolow-density lipoprotein receptor-related protein 1-like beta-propeller" evidence="4">
    <location>
        <begin position="334"/>
        <end position="601"/>
    </location>
</feature>
<dbReference type="InterPro" id="IPR032812">
    <property type="entry name" value="SbsA_Ig"/>
</dbReference>
<dbReference type="PANTHER" id="PTHR32256">
    <property type="match status" value="1"/>
</dbReference>
<evidence type="ECO:0000313" key="6">
    <source>
        <dbReference type="EMBL" id="KGM97468.1"/>
    </source>
</evidence>
<reference evidence="6 7" key="1">
    <citation type="submission" date="2014-01" db="EMBL/GenBank/DDBJ databases">
        <title>Plasmidome dynamics in the species complex Clostridium novyi sensu lato converts strains of independent lineages into distinctly different pathogens.</title>
        <authorList>
            <person name="Skarin H."/>
            <person name="Segerman B."/>
        </authorList>
    </citation>
    <scope>NUCLEOTIDE SEQUENCE [LARGE SCALE GENOMIC DNA]</scope>
    <source>
        <strain evidence="6 7">4552</strain>
    </source>
</reference>
<evidence type="ECO:0000313" key="7">
    <source>
        <dbReference type="Proteomes" id="UP000030012"/>
    </source>
</evidence>
<protein>
    <recommendedName>
        <fullName evidence="8">DUF5050 domain-containing protein</fullName>
    </recommendedName>
</protein>
<dbReference type="Pfam" id="PF16472">
    <property type="entry name" value="DUF5050"/>
    <property type="match status" value="1"/>
</dbReference>
<dbReference type="InterPro" id="IPR053369">
    <property type="entry name" value="SrfA-induced_signal"/>
</dbReference>
<dbReference type="Proteomes" id="UP000030012">
    <property type="component" value="Unassembled WGS sequence"/>
</dbReference>
<name>A0A0A0IA86_CLONO</name>
<dbReference type="EMBL" id="JENJ01000010">
    <property type="protein sequence ID" value="KGM97468.1"/>
    <property type="molecule type" value="Genomic_DNA"/>
</dbReference>
<feature type="signal peptide" evidence="2">
    <location>
        <begin position="1"/>
        <end position="27"/>
    </location>
</feature>
<gene>
    <name evidence="6" type="ORF">Z968_03505</name>
</gene>